<evidence type="ECO:0000313" key="1">
    <source>
        <dbReference type="EMBL" id="KAF8819725.1"/>
    </source>
</evidence>
<reference evidence="1 2" key="1">
    <citation type="journal article" date="2020" name="bioRxiv">
        <title>Metabolic contributions of an alphaproteobacterial endosymbiont in the apicomplexan Cardiosporidium cionae.</title>
        <authorList>
            <person name="Hunter E.S."/>
            <person name="Paight C.J."/>
            <person name="Lane C.E."/>
        </authorList>
    </citation>
    <scope>NUCLEOTIDE SEQUENCE [LARGE SCALE GENOMIC DNA]</scope>
    <source>
        <strain evidence="1">ESH_2018</strain>
    </source>
</reference>
<gene>
    <name evidence="1" type="ORF">IE077_004067</name>
</gene>
<dbReference type="Proteomes" id="UP000823046">
    <property type="component" value="Unassembled WGS sequence"/>
</dbReference>
<name>A0ABQ7J6W3_9APIC</name>
<comment type="caution">
    <text evidence="1">The sequence shown here is derived from an EMBL/GenBank/DDBJ whole genome shotgun (WGS) entry which is preliminary data.</text>
</comment>
<accession>A0ABQ7J6W3</accession>
<feature type="non-terminal residue" evidence="1">
    <location>
        <position position="202"/>
    </location>
</feature>
<organism evidence="1 2">
    <name type="scientific">Cardiosporidium cionae</name>
    <dbReference type="NCBI Taxonomy" id="476202"/>
    <lineage>
        <taxon>Eukaryota</taxon>
        <taxon>Sar</taxon>
        <taxon>Alveolata</taxon>
        <taxon>Apicomplexa</taxon>
        <taxon>Aconoidasida</taxon>
        <taxon>Nephromycida</taxon>
        <taxon>Cardiosporidium</taxon>
    </lineage>
</organism>
<dbReference type="InterPro" id="IPR035959">
    <property type="entry name" value="RutC-like_sf"/>
</dbReference>
<sequence>WFQSHGQSLKSIYHVDVYLKDLKQFEIFNTFYAAFFGEISPSRCCIETQLPMGVACRLLLTLRFGYNFLLTDPSFKTTLHVQSISTWAAACIGPYSQAKDVEGCISISGIIGLIPHSMLFPEETLLHRIFTVKNTSTSSADVSRAIQLLLAVRSLQNIMKEMHSCLHRIPFLVVYVARAPHETFLNTTLLESMINFVWDRLP</sequence>
<feature type="non-terminal residue" evidence="1">
    <location>
        <position position="1"/>
    </location>
</feature>
<dbReference type="PANTHER" id="PTHR12196">
    <property type="entry name" value="DOMAIN OF UNKNOWN FUNCTION 71 DUF71 -CONTAINING PROTEIN"/>
    <property type="match status" value="1"/>
</dbReference>
<dbReference type="Gene3D" id="3.30.1330.40">
    <property type="entry name" value="RutC-like"/>
    <property type="match status" value="2"/>
</dbReference>
<evidence type="ECO:0000313" key="2">
    <source>
        <dbReference type="Proteomes" id="UP000823046"/>
    </source>
</evidence>
<dbReference type="SUPFAM" id="SSF55298">
    <property type="entry name" value="YjgF-like"/>
    <property type="match status" value="2"/>
</dbReference>
<dbReference type="EMBL" id="JADAQX010000624">
    <property type="protein sequence ID" value="KAF8819725.1"/>
    <property type="molecule type" value="Genomic_DNA"/>
</dbReference>
<dbReference type="PANTHER" id="PTHR12196:SF2">
    <property type="entry name" value="DIPHTHINE--AMMONIA LIGASE"/>
    <property type="match status" value="1"/>
</dbReference>
<keyword evidence="2" id="KW-1185">Reference proteome</keyword>
<protein>
    <recommendedName>
        <fullName evidence="3">Maturase K</fullName>
    </recommendedName>
</protein>
<dbReference type="InterPro" id="IPR030662">
    <property type="entry name" value="DPH6/MJ0570"/>
</dbReference>
<proteinExistence type="predicted"/>
<evidence type="ECO:0008006" key="3">
    <source>
        <dbReference type="Google" id="ProtNLM"/>
    </source>
</evidence>